<accession>A0A377J467</accession>
<keyword evidence="2" id="KW-0449">Lipoprotein</keyword>
<protein>
    <submittedName>
        <fullName evidence="2">Outer-membrane lipoprotein carrier protein</fullName>
    </submittedName>
</protein>
<dbReference type="OrthoDB" id="5339202at2"/>
<dbReference type="CDD" id="cd16325">
    <property type="entry name" value="LolA"/>
    <property type="match status" value="1"/>
</dbReference>
<dbReference type="NCBIfam" id="NF000664">
    <property type="entry name" value="PRK00031.2-2"/>
    <property type="match status" value="1"/>
</dbReference>
<gene>
    <name evidence="2" type="primary">lolA</name>
    <name evidence="2" type="ORF">NCTC12410_01086</name>
</gene>
<dbReference type="InterPro" id="IPR029046">
    <property type="entry name" value="LolA/LolB/LppX"/>
</dbReference>
<dbReference type="InterPro" id="IPR004564">
    <property type="entry name" value="OM_lipoprot_carrier_LolA-like"/>
</dbReference>
<organism evidence="2 3">
    <name type="scientific">Helicobacter canis</name>
    <dbReference type="NCBI Taxonomy" id="29419"/>
    <lineage>
        <taxon>Bacteria</taxon>
        <taxon>Pseudomonadati</taxon>
        <taxon>Campylobacterota</taxon>
        <taxon>Epsilonproteobacteria</taxon>
        <taxon>Campylobacterales</taxon>
        <taxon>Helicobacteraceae</taxon>
        <taxon>Helicobacter</taxon>
    </lineage>
</organism>
<dbReference type="AlphaFoldDB" id="A0A377J467"/>
<dbReference type="EMBL" id="UGHV01000001">
    <property type="protein sequence ID" value="STO97261.1"/>
    <property type="molecule type" value="Genomic_DNA"/>
</dbReference>
<dbReference type="PANTHER" id="PTHR35869">
    <property type="entry name" value="OUTER-MEMBRANE LIPOPROTEIN CARRIER PROTEIN"/>
    <property type="match status" value="1"/>
</dbReference>
<evidence type="ECO:0000313" key="2">
    <source>
        <dbReference type="EMBL" id="STO97261.1"/>
    </source>
</evidence>
<dbReference type="Gene3D" id="2.50.20.10">
    <property type="entry name" value="Lipoprotein localisation LolA/LolB/LppX"/>
    <property type="match status" value="2"/>
</dbReference>
<reference evidence="2 3" key="1">
    <citation type="submission" date="2018-06" db="EMBL/GenBank/DDBJ databases">
        <authorList>
            <consortium name="Pathogen Informatics"/>
            <person name="Doyle S."/>
        </authorList>
    </citation>
    <scope>NUCLEOTIDE SEQUENCE [LARGE SCALE GENOMIC DNA]</scope>
    <source>
        <strain evidence="2 3">NCTC12410</strain>
    </source>
</reference>
<dbReference type="Proteomes" id="UP000254841">
    <property type="component" value="Unassembled WGS sequence"/>
</dbReference>
<dbReference type="SUPFAM" id="SSF89392">
    <property type="entry name" value="Prokaryotic lipoproteins and lipoprotein localization factors"/>
    <property type="match status" value="1"/>
</dbReference>
<evidence type="ECO:0000256" key="1">
    <source>
        <dbReference type="ARBA" id="ARBA00022729"/>
    </source>
</evidence>
<evidence type="ECO:0000313" key="3">
    <source>
        <dbReference type="Proteomes" id="UP000254841"/>
    </source>
</evidence>
<dbReference type="PANTHER" id="PTHR35869:SF1">
    <property type="entry name" value="OUTER-MEMBRANE LIPOPROTEIN CARRIER PROTEIN"/>
    <property type="match status" value="1"/>
</dbReference>
<dbReference type="NCBIfam" id="NF000663">
    <property type="entry name" value="PRK00031.2-1"/>
    <property type="match status" value="1"/>
</dbReference>
<keyword evidence="1" id="KW-0732">Signal</keyword>
<proteinExistence type="predicted"/>
<dbReference type="RefSeq" id="WP_115011511.1">
    <property type="nucleotide sequence ID" value="NZ_UGHV01000001.1"/>
</dbReference>
<sequence length="172" mass="19611">MREFFACVIFAGFFSAAYGYGEHIKTLEASFTQHTKSQDSVLVYSGKLYIKAPTKAKWVYEAPTKKELYVDGDKATIYEPFLDQASVGKTKIDFLEILRKAKKQHDDTYSTDFDGTRYVLTLANNLPSKLTFTDEFDNAVEITLHNVYINRTISDDVFVFVPPAGTDIIRQY</sequence>
<name>A0A377J467_9HELI</name>
<dbReference type="Pfam" id="PF03548">
    <property type="entry name" value="LolA"/>
    <property type="match status" value="1"/>
</dbReference>